<dbReference type="InterPro" id="IPR052651">
    <property type="entry name" value="WDR81"/>
</dbReference>
<dbReference type="EMBL" id="SHOA02000012">
    <property type="protein sequence ID" value="TDH72654.1"/>
    <property type="molecule type" value="Genomic_DNA"/>
</dbReference>
<evidence type="ECO:0000313" key="5">
    <source>
        <dbReference type="Proteomes" id="UP000294530"/>
    </source>
</evidence>
<comment type="caution">
    <text evidence="4">The sequence shown here is derived from an EMBL/GenBank/DDBJ whole genome shotgun (WGS) entry which is preliminary data.</text>
</comment>
<dbReference type="InterPro" id="IPR036322">
    <property type="entry name" value="WD40_repeat_dom_sf"/>
</dbReference>
<keyword evidence="5" id="KW-1185">Reference proteome</keyword>
<dbReference type="Gene3D" id="1.10.510.10">
    <property type="entry name" value="Transferase(Phosphotransferase) domain 1"/>
    <property type="match status" value="1"/>
</dbReference>
<feature type="domain" description="BEACH" evidence="3">
    <location>
        <begin position="298"/>
        <end position="529"/>
    </location>
</feature>
<dbReference type="Gene3D" id="1.10.1540.10">
    <property type="entry name" value="BEACH domain"/>
    <property type="match status" value="1"/>
</dbReference>
<feature type="repeat" description="WD" evidence="1">
    <location>
        <begin position="1794"/>
        <end position="1835"/>
    </location>
</feature>
<dbReference type="OrthoDB" id="29306at2759"/>
<dbReference type="InterPro" id="IPR000409">
    <property type="entry name" value="BEACH_dom"/>
</dbReference>
<dbReference type="SUPFAM" id="SSF81837">
    <property type="entry name" value="BEACH domain"/>
    <property type="match status" value="1"/>
</dbReference>
<dbReference type="InterPro" id="IPR015943">
    <property type="entry name" value="WD40/YVTN_repeat-like_dom_sf"/>
</dbReference>
<organism evidence="4 5">
    <name type="scientific">Bremia lactucae</name>
    <name type="common">Lettuce downy mildew</name>
    <dbReference type="NCBI Taxonomy" id="4779"/>
    <lineage>
        <taxon>Eukaryota</taxon>
        <taxon>Sar</taxon>
        <taxon>Stramenopiles</taxon>
        <taxon>Oomycota</taxon>
        <taxon>Peronosporomycetes</taxon>
        <taxon>Peronosporales</taxon>
        <taxon>Peronosporaceae</taxon>
        <taxon>Bremia</taxon>
    </lineage>
</organism>
<dbReference type="SUPFAM" id="SSF50978">
    <property type="entry name" value="WD40 repeat-like"/>
    <property type="match status" value="1"/>
</dbReference>
<gene>
    <name evidence="4" type="ORF">CCR75_007447</name>
</gene>
<dbReference type="Pfam" id="PF02138">
    <property type="entry name" value="Beach"/>
    <property type="match status" value="1"/>
</dbReference>
<dbReference type="PANTHER" id="PTHR44662:SF1">
    <property type="entry name" value="WD REPEAT-CONTAINING PROTEIN 81"/>
    <property type="match status" value="1"/>
</dbReference>
<dbReference type="RefSeq" id="XP_067822153.1">
    <property type="nucleotide sequence ID" value="XM_067965508.1"/>
</dbReference>
<dbReference type="GeneID" id="94351179"/>
<dbReference type="PANTHER" id="PTHR44662">
    <property type="entry name" value="WD REPEAT-CONTAINING PROTEIN 81"/>
    <property type="match status" value="1"/>
</dbReference>
<feature type="region of interest" description="Disordered" evidence="2">
    <location>
        <begin position="740"/>
        <end position="815"/>
    </location>
</feature>
<dbReference type="Gene3D" id="2.130.10.10">
    <property type="entry name" value="YVTN repeat-like/Quinoprotein amine dehydrogenase"/>
    <property type="match status" value="1"/>
</dbReference>
<dbReference type="PROSITE" id="PS50082">
    <property type="entry name" value="WD_REPEATS_2"/>
    <property type="match status" value="1"/>
</dbReference>
<name>A0A976NYI8_BRELC</name>
<proteinExistence type="predicted"/>
<evidence type="ECO:0000256" key="2">
    <source>
        <dbReference type="SAM" id="MobiDB-lite"/>
    </source>
</evidence>
<dbReference type="InterPro" id="IPR036372">
    <property type="entry name" value="BEACH_dom_sf"/>
</dbReference>
<dbReference type="SMART" id="SM01026">
    <property type="entry name" value="Beach"/>
    <property type="match status" value="1"/>
</dbReference>
<dbReference type="InterPro" id="IPR001680">
    <property type="entry name" value="WD40_rpt"/>
</dbReference>
<sequence>MATPPRDVREALQASLGWNFVFPSSESSAVRCLVAHPQDESQLAEWLVRALPPLPPSSESVSCSQAQATAHNYQPIHPCSDLETLLAHKLSFKGLEQHIETSKSFMFHQSHGSELQTLSSTDVLKLLYTDIPLYVPTNNAQVTQGLFANHARRENPHLPLLRGVYTDPVQNCSYAIFKYHPQSFQDVLKYNHSVLDGHPQVDVPSFTTEPQNALGDLKKRLVLYQLTRILAFLHTRGLACHGFTPRELFLSDTLWVHLAALPRILDACIHARKRPYPDQIQAPQLFRDIESYTSRSMTDRWSTGDMSNLAYLLALNTAAGRRMEDGIFHPFVPWVTDFTAGPFNGWRDLSKSKFRLNKGDAQLDRTFASSAVPHHITESLSEITYYIYAARRTPMALLRRVVRGDFQAKEYPATMARMFEWTPDECVPEFYLDARIFTSLHHDEMEDLEFPAWGDTTNTNAAVAFVTWHRKMLESDRVSSQLHLWIDLNFGAALSGDAAIRAKNVPLFVQATEKSPGFVQLFKTAHPPRVYRCLNKEEGALERLTQNVDLSHEDAISRAGWRPQGMKKEVNAMLSRAMHVIAETQKDLNGSGPLASIGSGGHGKLNAMGARGLVFSDVETSRFGLLHSQSAGETGTNPVTLASPTDGTRSQVIMRNLKHRRRGGHKLRTRSQVNATTVLESQGSPSMNIVSNTRETQSPSTPSLGTSASTRLGTLFYLDSSNPTNSGTNNSFTNGLKTWNGSEASGSSPNSGASYNRTNSRSLTGSNGPVDHLRVLTNGTSQPGTSVGLGHDRREGTHHARHASLGSGSPNPGTHLLRDLWQQIRQPEDDGSHGGSSHRRSVSASHDVLVPFNNVLGDMLMSDLDMSTEAGGCDGSEPLDEVDCKLLQLGLRIILPTPETDVKGDTTPCNVVQGNLEDDLIFADAIIDPIYSIPEELEVVTAHDLTLFERAQAADIFSFGCLVAELYTRSPIFSRRSLEQYLAAYARHQTQCQATAPEPSSWISRYVSVSCKKLSTNQRLWWNHAVSNRLAGLPLNLKNGVLDMLHPDPRQRLLLVSQIDGFEWIQARQLDSCQSSQENQCVLSTLPPHAVHAAPSAWFPHDMMVVYMFLKKLHTVPDQNWHARLTLTRQLLSSLTNLSELHFRVAMPELVRFFRARSHTESIRVECVTAAVVFLLPEMARQLGRDQARAELLSDVVRLYEKNDLAPLYRCCLAAPKVVLSVLQAFGAATILDTFVPVILEWLVPPTAADVDVTLQSSMTPDSIHPAPLPPFAAESAALAAVTCGELSSPLMLGPSLTVKYVLPALLNQLGRAKSRWTHLAESKPLRRTDRKVSIASGGGHGQDTEPEASDFHLTFLLKAKLYESHHVADAVLQICREVGEYAVIHLLLPRLFDVLPKLVTLAEKIASVRIEGVPEELGREIYVLLRMLRHVVRTLNDPTALHDLLSRRARSNLMDLLAQTSPPFLSPRVATAVIAAATASKRHFNDSLPPTKTSRFTKKVLQSFNGLKDADHRNLRAFTVVGLSRTIAAVCQKLGPDAVVSDSTVVNGLNRFLKRCSDVYAELEVSNFQWDLASELMSELCVPLRLVLGKEMFSRTFPIVAGSSVLQLLLLPLGNPEASGRNHEARSSSRHLSALDDRLGKSQQMLLNPDERADQIRTEDEPTLKNTWFHTDTVTPEEYTTYPPELLRTAYHAVRLHAVRATSFLRIPSTLLVGSGSTATHWESALNNELICLQEARRERKVGTSADERPNADAVWLRPRVVQPFDTRYEDLNTTASPLKTSWALVAEIRQSLKAHSSAISCTSVDLEEEIVLTGSRHGSCRVWRLSDHPMQARAAASITMKDTRPVLAVARVGSAYRRGAMEVDGGMAVAASASCVLLWDLSTSQMRMRLPFSATLEPIVAMTIATSGINVAVATAHRVLGIDARGGPRVVAEWGADPAGLASLLPHLSLTAMTSFLDTVAYLVLGTSTGYIVLLDSRTGRYVIKWQALEAGARIVHVVQISKSQLLVLGAEKEARVWRMELQTAKPPQLRMTITGVPEGVCAAQVTVQSGADTSVLYVAFGARVYCALLPMEPRAVVLIQPPVMKRMEVWQLSEPGGASRSSRSRVVAQSVAVLPLRQLLLLGTDDGCLKGNILVEYMYLTFGLVDGILMKRGDFAAVGLPIGALFLLVAKNVLTVLLVPVHVWVAREVTHALCRTEASSGYASYENGPRALVTEPSLSSALNNSAGHGD</sequence>
<protein>
    <recommendedName>
        <fullName evidence="3">BEACH domain-containing protein</fullName>
    </recommendedName>
</protein>
<feature type="region of interest" description="Disordered" evidence="2">
    <location>
        <begin position="680"/>
        <end position="708"/>
    </location>
</feature>
<evidence type="ECO:0000259" key="3">
    <source>
        <dbReference type="SMART" id="SM01026"/>
    </source>
</evidence>
<dbReference type="SUPFAM" id="SSF56112">
    <property type="entry name" value="Protein kinase-like (PK-like)"/>
    <property type="match status" value="2"/>
</dbReference>
<feature type="compositionally biased region" description="Polar residues" evidence="2">
    <location>
        <begin position="740"/>
        <end position="767"/>
    </location>
</feature>
<dbReference type="InterPro" id="IPR011009">
    <property type="entry name" value="Kinase-like_dom_sf"/>
</dbReference>
<reference evidence="4 5" key="1">
    <citation type="journal article" date="2021" name="Genome Biol.">
        <title>AFLAP: assembly-free linkage analysis pipeline using k-mers from genome sequencing data.</title>
        <authorList>
            <person name="Fletcher K."/>
            <person name="Zhang L."/>
            <person name="Gil J."/>
            <person name="Han R."/>
            <person name="Cavanaugh K."/>
            <person name="Michelmore R."/>
        </authorList>
    </citation>
    <scope>NUCLEOTIDE SEQUENCE [LARGE SCALE GENOMIC DNA]</scope>
    <source>
        <strain evidence="4 5">SF5</strain>
    </source>
</reference>
<evidence type="ECO:0000313" key="4">
    <source>
        <dbReference type="EMBL" id="TDH72654.1"/>
    </source>
</evidence>
<dbReference type="Proteomes" id="UP000294530">
    <property type="component" value="Unassembled WGS sequence"/>
</dbReference>
<keyword evidence="1" id="KW-0853">WD repeat</keyword>
<dbReference type="KEGG" id="blac:94351179"/>
<evidence type="ECO:0000256" key="1">
    <source>
        <dbReference type="PROSITE-ProRule" id="PRU00221"/>
    </source>
</evidence>
<accession>A0A976NYI8</accession>